<evidence type="ECO:0000259" key="1">
    <source>
        <dbReference type="Pfam" id="PF22525"/>
    </source>
</evidence>
<evidence type="ECO:0000313" key="3">
    <source>
        <dbReference type="Proteomes" id="UP001597479"/>
    </source>
</evidence>
<dbReference type="InterPro" id="IPR055201">
    <property type="entry name" value="IHF-like_H2TH"/>
</dbReference>
<reference evidence="3" key="1">
    <citation type="journal article" date="2019" name="Int. J. Syst. Evol. Microbiol.">
        <title>The Global Catalogue of Microorganisms (GCM) 10K type strain sequencing project: providing services to taxonomists for standard genome sequencing and annotation.</title>
        <authorList>
            <consortium name="The Broad Institute Genomics Platform"/>
            <consortium name="The Broad Institute Genome Sequencing Center for Infectious Disease"/>
            <person name="Wu L."/>
            <person name="Ma J."/>
        </authorList>
    </citation>
    <scope>NUCLEOTIDE SEQUENCE [LARGE SCALE GENOMIC DNA]</scope>
    <source>
        <strain evidence="3">CCM 7044</strain>
    </source>
</reference>
<name>A0ABW5VWS0_9MICO</name>
<gene>
    <name evidence="2" type="primary">mihF</name>
    <name evidence="2" type="ORF">ACFS27_17690</name>
</gene>
<feature type="domain" description="Integration host factor-like helix-two turn-helix" evidence="1">
    <location>
        <begin position="32"/>
        <end position="102"/>
    </location>
</feature>
<dbReference type="SUPFAM" id="SSF47781">
    <property type="entry name" value="RuvA domain 2-like"/>
    <property type="match status" value="1"/>
</dbReference>
<protein>
    <submittedName>
        <fullName evidence="2">Integration host factor, actinobacterial type</fullName>
    </submittedName>
</protein>
<keyword evidence="3" id="KW-1185">Reference proteome</keyword>
<organism evidence="2 3">
    <name type="scientific">Promicromonospora vindobonensis</name>
    <dbReference type="NCBI Taxonomy" id="195748"/>
    <lineage>
        <taxon>Bacteria</taxon>
        <taxon>Bacillati</taxon>
        <taxon>Actinomycetota</taxon>
        <taxon>Actinomycetes</taxon>
        <taxon>Micrococcales</taxon>
        <taxon>Promicromonosporaceae</taxon>
        <taxon>Promicromonospora</taxon>
    </lineage>
</organism>
<proteinExistence type="predicted"/>
<accession>A0ABW5VWS0</accession>
<dbReference type="RefSeq" id="WP_377185429.1">
    <property type="nucleotide sequence ID" value="NZ_JBHUOG010000002.1"/>
</dbReference>
<comment type="caution">
    <text evidence="2">The sequence shown here is derived from an EMBL/GenBank/DDBJ whole genome shotgun (WGS) entry which is preliminary data.</text>
</comment>
<dbReference type="Proteomes" id="UP001597479">
    <property type="component" value="Unassembled WGS sequence"/>
</dbReference>
<dbReference type="InterPro" id="IPR047806">
    <property type="entry name" value="IHF_actinobact"/>
</dbReference>
<dbReference type="Pfam" id="PF22525">
    <property type="entry name" value="H2TH_5"/>
    <property type="match status" value="1"/>
</dbReference>
<dbReference type="InterPro" id="IPR010994">
    <property type="entry name" value="RuvA_2-like"/>
</dbReference>
<dbReference type="EMBL" id="JBHUOG010000002">
    <property type="protein sequence ID" value="MFD2795397.1"/>
    <property type="molecule type" value="Genomic_DNA"/>
</dbReference>
<sequence>MALPPLTPEQRAAALEKAAEARRARAEIKNKLKYSQGSLKEVIEQGQKDDVVGKLKVVSLLESLPGVGKVKAKAIMEEIGIAETRRVRGLGPHQSAALIERFG</sequence>
<dbReference type="Gene3D" id="1.10.8.50">
    <property type="match status" value="1"/>
</dbReference>
<evidence type="ECO:0000313" key="2">
    <source>
        <dbReference type="EMBL" id="MFD2795397.1"/>
    </source>
</evidence>
<dbReference type="NCBIfam" id="NF041260">
    <property type="entry name" value="actino_IHF"/>
    <property type="match status" value="1"/>
</dbReference>